<evidence type="ECO:0000256" key="6">
    <source>
        <dbReference type="ARBA" id="ARBA00049417"/>
    </source>
</evidence>
<dbReference type="InterPro" id="IPR051094">
    <property type="entry name" value="Diverse_Catalytic_Enzymes"/>
</dbReference>
<dbReference type="InterPro" id="IPR003607">
    <property type="entry name" value="HD/PDEase_dom"/>
</dbReference>
<dbReference type="InterPro" id="IPR005249">
    <property type="entry name" value="YqeK"/>
</dbReference>
<keyword evidence="9" id="KW-1185">Reference proteome</keyword>
<dbReference type="PANTHER" id="PTHR35795">
    <property type="entry name" value="SLR1885 PROTEIN"/>
    <property type="match status" value="1"/>
</dbReference>
<keyword evidence="2" id="KW-0479">Metal-binding</keyword>
<name>A0ABU9VY06_9CLOT</name>
<keyword evidence="4 8" id="KW-0378">Hydrolase</keyword>
<evidence type="ECO:0000256" key="4">
    <source>
        <dbReference type="ARBA" id="ARBA00022801"/>
    </source>
</evidence>
<evidence type="ECO:0000313" key="9">
    <source>
        <dbReference type="Proteomes" id="UP001407405"/>
    </source>
</evidence>
<dbReference type="InterPro" id="IPR006675">
    <property type="entry name" value="HDIG_dom"/>
</dbReference>
<accession>A0ABU9VY06</accession>
<keyword evidence="5" id="KW-0408">Iron</keyword>
<evidence type="ECO:0000256" key="5">
    <source>
        <dbReference type="ARBA" id="ARBA00023004"/>
    </source>
</evidence>
<dbReference type="PANTHER" id="PTHR35795:SF1">
    <property type="entry name" value="BIS(5'-NUCLEOSYL)-TETRAPHOSPHATASE, SYMMETRICAL"/>
    <property type="match status" value="1"/>
</dbReference>
<gene>
    <name evidence="8" type="primary">yqeK</name>
    <name evidence="8" type="ORF">AAIG11_16295</name>
</gene>
<sequence length="221" mass="25119">MNINEARLKHIEQVLAKRMKTGRFQHTLGVRNAALRMADQFGADREKAAMAALFHDYAKGFNKEELLQTVRLYHLQPDSLMVQAHQLLHGSVAAAIALNEFGIDDDEVLKAIEYHTTGRKHMGTIEKIIYLADFIEEGRDYSGVAFLRELAYRELDLAVYQALTNTMIYVLETGKLLHPNTVEARNHMLNELGERKVNALKKMWEGLYGKDSRNSTGGNYP</sequence>
<dbReference type="GO" id="GO:0008803">
    <property type="term" value="F:bis(5'-nucleosyl)-tetraphosphatase (symmetrical) activity"/>
    <property type="evidence" value="ECO:0007669"/>
    <property type="project" value="UniProtKB-EC"/>
</dbReference>
<dbReference type="NCBIfam" id="TIGR00277">
    <property type="entry name" value="HDIG"/>
    <property type="match status" value="1"/>
</dbReference>
<dbReference type="SUPFAM" id="SSF109604">
    <property type="entry name" value="HD-domain/PDEase-like"/>
    <property type="match status" value="1"/>
</dbReference>
<dbReference type="EMBL" id="JBCITM010000027">
    <property type="protein sequence ID" value="MEN1762050.1"/>
    <property type="molecule type" value="Genomic_DNA"/>
</dbReference>
<dbReference type="Proteomes" id="UP001407405">
    <property type="component" value="Unassembled WGS sequence"/>
</dbReference>
<evidence type="ECO:0000256" key="2">
    <source>
        <dbReference type="ARBA" id="ARBA00022723"/>
    </source>
</evidence>
<evidence type="ECO:0000313" key="8">
    <source>
        <dbReference type="EMBL" id="MEN1762050.1"/>
    </source>
</evidence>
<dbReference type="Gene3D" id="1.10.3210.10">
    <property type="entry name" value="Hypothetical protein af1432"/>
    <property type="match status" value="1"/>
</dbReference>
<protein>
    <recommendedName>
        <fullName evidence="1">bis(5'-nucleosyl)-tetraphosphatase (symmetrical)</fullName>
        <ecNumber evidence="1">3.6.1.41</ecNumber>
    </recommendedName>
</protein>
<dbReference type="SMART" id="SM00471">
    <property type="entry name" value="HDc"/>
    <property type="match status" value="1"/>
</dbReference>
<evidence type="ECO:0000259" key="7">
    <source>
        <dbReference type="SMART" id="SM00471"/>
    </source>
</evidence>
<feature type="domain" description="HD/PDEase" evidence="7">
    <location>
        <begin position="19"/>
        <end position="147"/>
    </location>
</feature>
<dbReference type="InterPro" id="IPR006674">
    <property type="entry name" value="HD_domain"/>
</dbReference>
<organism evidence="8 9">
    <name type="scientific">Anoxynatronum sibiricum</name>
    <dbReference type="NCBI Taxonomy" id="210623"/>
    <lineage>
        <taxon>Bacteria</taxon>
        <taxon>Bacillati</taxon>
        <taxon>Bacillota</taxon>
        <taxon>Clostridia</taxon>
        <taxon>Eubacteriales</taxon>
        <taxon>Clostridiaceae</taxon>
        <taxon>Anoxynatronum</taxon>
    </lineage>
</organism>
<dbReference type="Pfam" id="PF01966">
    <property type="entry name" value="HD"/>
    <property type="match status" value="1"/>
</dbReference>
<comment type="catalytic activity">
    <reaction evidence="6">
        <text>P(1),P(4)-bis(5'-adenosyl) tetraphosphate + H2O = 2 ADP + 2 H(+)</text>
        <dbReference type="Rhea" id="RHEA:24252"/>
        <dbReference type="ChEBI" id="CHEBI:15377"/>
        <dbReference type="ChEBI" id="CHEBI:15378"/>
        <dbReference type="ChEBI" id="CHEBI:58141"/>
        <dbReference type="ChEBI" id="CHEBI:456216"/>
        <dbReference type="EC" id="3.6.1.41"/>
    </reaction>
</comment>
<dbReference type="RefSeq" id="WP_343187333.1">
    <property type="nucleotide sequence ID" value="NZ_JBCITM010000027.1"/>
</dbReference>
<evidence type="ECO:0000256" key="1">
    <source>
        <dbReference type="ARBA" id="ARBA00012506"/>
    </source>
</evidence>
<keyword evidence="3" id="KW-0547">Nucleotide-binding</keyword>
<dbReference type="NCBIfam" id="TIGR00488">
    <property type="entry name" value="bis(5'-nucleosyl)-tetraphosphatase (symmetrical) YqeK"/>
    <property type="match status" value="1"/>
</dbReference>
<dbReference type="CDD" id="cd00077">
    <property type="entry name" value="HDc"/>
    <property type="match status" value="1"/>
</dbReference>
<proteinExistence type="predicted"/>
<evidence type="ECO:0000256" key="3">
    <source>
        <dbReference type="ARBA" id="ARBA00022741"/>
    </source>
</evidence>
<comment type="caution">
    <text evidence="8">The sequence shown here is derived from an EMBL/GenBank/DDBJ whole genome shotgun (WGS) entry which is preliminary data.</text>
</comment>
<reference evidence="8 9" key="1">
    <citation type="submission" date="2024-04" db="EMBL/GenBank/DDBJ databases">
        <title>Genome sequencing and metabolic network reconstruction of aminoacids and betaine degradation by Anoxynatronum sibiricum.</title>
        <authorList>
            <person name="Detkova E.N."/>
            <person name="Boltjanskaja Y.V."/>
            <person name="Mardanov A.V."/>
            <person name="Kevbrin V."/>
        </authorList>
    </citation>
    <scope>NUCLEOTIDE SEQUENCE [LARGE SCALE GENOMIC DNA]</scope>
    <source>
        <strain evidence="8 9">Z-7981</strain>
    </source>
</reference>
<dbReference type="EC" id="3.6.1.41" evidence="1"/>